<reference evidence="1" key="1">
    <citation type="submission" date="2018-11" db="EMBL/GenBank/DDBJ databases">
        <authorList>
            <person name="Alioto T."/>
            <person name="Alioto T."/>
        </authorList>
    </citation>
    <scope>NUCLEOTIDE SEQUENCE</scope>
</reference>
<feature type="non-terminal residue" evidence="1">
    <location>
        <position position="180"/>
    </location>
</feature>
<organism evidence="1 2">
    <name type="scientific">Mytilus galloprovincialis</name>
    <name type="common">Mediterranean mussel</name>
    <dbReference type="NCBI Taxonomy" id="29158"/>
    <lineage>
        <taxon>Eukaryota</taxon>
        <taxon>Metazoa</taxon>
        <taxon>Spiralia</taxon>
        <taxon>Lophotrochozoa</taxon>
        <taxon>Mollusca</taxon>
        <taxon>Bivalvia</taxon>
        <taxon>Autobranchia</taxon>
        <taxon>Pteriomorphia</taxon>
        <taxon>Mytilida</taxon>
        <taxon>Mytiloidea</taxon>
        <taxon>Mytilidae</taxon>
        <taxon>Mytilinae</taxon>
        <taxon>Mytilus</taxon>
    </lineage>
</organism>
<dbReference type="AlphaFoldDB" id="A0A8B6H4L1"/>
<dbReference type="PANTHER" id="PTHR46704">
    <property type="entry name" value="CXC DOMAIN-CONTAINING PROTEIN-RELATED"/>
    <property type="match status" value="1"/>
</dbReference>
<name>A0A8B6H4L1_MYTGA</name>
<dbReference type="OrthoDB" id="6778718at2759"/>
<keyword evidence="2" id="KW-1185">Reference proteome</keyword>
<sequence>KITNGVYVPDGIIPIPDGGGLIQEGADNIDINTETIDGKDTFHSMARAVFQIRHYNEEPNIDQSKIKRTKERSIQIDDSAFSLSACMPFVKPKTRETPPIGKLWGDGGLKDLLVDSSVYASGTVDQMLNGKEFNRAVRALTLAFEALHNNQIKFKIFETKLRRYTSLSDDERQTSCFNAI</sequence>
<dbReference type="Proteomes" id="UP000596742">
    <property type="component" value="Unassembled WGS sequence"/>
</dbReference>
<evidence type="ECO:0000313" key="2">
    <source>
        <dbReference type="Proteomes" id="UP000596742"/>
    </source>
</evidence>
<gene>
    <name evidence="1" type="ORF">MGAL_10B009028</name>
</gene>
<proteinExistence type="predicted"/>
<dbReference type="PANTHER" id="PTHR46704:SF1">
    <property type="entry name" value="TELOMERE LENGTH REGULATION PROTEIN TEL2 HOMOLOG"/>
    <property type="match status" value="1"/>
</dbReference>
<evidence type="ECO:0000313" key="1">
    <source>
        <dbReference type="EMBL" id="VDI73510.1"/>
    </source>
</evidence>
<protein>
    <submittedName>
        <fullName evidence="1">Uncharacterized protein</fullName>
    </submittedName>
</protein>
<accession>A0A8B6H4L1</accession>
<dbReference type="EMBL" id="UYJE01009441">
    <property type="protein sequence ID" value="VDI73510.1"/>
    <property type="molecule type" value="Genomic_DNA"/>
</dbReference>
<comment type="caution">
    <text evidence="1">The sequence shown here is derived from an EMBL/GenBank/DDBJ whole genome shotgun (WGS) entry which is preliminary data.</text>
</comment>